<feature type="binding site" evidence="8">
    <location>
        <position position="906"/>
    </location>
    <ligand>
        <name>[4Fe-4S] cluster</name>
        <dbReference type="ChEBI" id="CHEBI:49883"/>
        <label>2</label>
        <note>ligand shared with heterodimeric partner</note>
    </ligand>
</feature>
<accession>A0A813KWC2</accession>
<evidence type="ECO:0000256" key="4">
    <source>
        <dbReference type="ARBA" id="ARBA00022741"/>
    </source>
</evidence>
<feature type="compositionally biased region" description="Basic and acidic residues" evidence="9">
    <location>
        <begin position="479"/>
        <end position="492"/>
    </location>
</feature>
<dbReference type="PANTHER" id="PTHR23264:SF19">
    <property type="entry name" value="CYTOSOLIC FE-S CLUSTER ASSEMBLY FACTOR NUBP2"/>
    <property type="match status" value="1"/>
</dbReference>
<dbReference type="GO" id="GO:0046872">
    <property type="term" value="F:metal ion binding"/>
    <property type="evidence" value="ECO:0007669"/>
    <property type="project" value="UniProtKB-KW"/>
</dbReference>
<dbReference type="PANTHER" id="PTHR23264">
    <property type="entry name" value="NUCLEOTIDE-BINDING PROTEIN NBP35 YEAST -RELATED"/>
    <property type="match status" value="1"/>
</dbReference>
<feature type="binding site" evidence="8">
    <location>
        <position position="703"/>
    </location>
    <ligand>
        <name>[4Fe-4S] cluster</name>
        <dbReference type="ChEBI" id="CHEBI:49883"/>
        <label>1</label>
    </ligand>
</feature>
<evidence type="ECO:0000256" key="3">
    <source>
        <dbReference type="ARBA" id="ARBA00022723"/>
    </source>
</evidence>
<dbReference type="GO" id="GO:0016226">
    <property type="term" value="P:iron-sulfur cluster assembly"/>
    <property type="evidence" value="ECO:0007669"/>
    <property type="project" value="UniProtKB-UniRule"/>
</dbReference>
<dbReference type="Pfam" id="PF03016">
    <property type="entry name" value="Exostosin_GT47"/>
    <property type="match status" value="1"/>
</dbReference>
<dbReference type="InterPro" id="IPR000808">
    <property type="entry name" value="Mrp-like_CS"/>
</dbReference>
<dbReference type="FunFam" id="3.40.50.300:FF:001119">
    <property type="entry name" value="Iron-sulfur cluster carrier protein"/>
    <property type="match status" value="1"/>
</dbReference>
<keyword evidence="7 8" id="KW-0411">Iron-sulfur</keyword>
<keyword evidence="4 8" id="KW-0547">Nucleotide-binding</keyword>
<keyword evidence="5 8" id="KW-0067">ATP-binding</keyword>
<organism evidence="11 12">
    <name type="scientific">Polarella glacialis</name>
    <name type="common">Dinoflagellate</name>
    <dbReference type="NCBI Taxonomy" id="89957"/>
    <lineage>
        <taxon>Eukaryota</taxon>
        <taxon>Sar</taxon>
        <taxon>Alveolata</taxon>
        <taxon>Dinophyceae</taxon>
        <taxon>Suessiales</taxon>
        <taxon>Suessiaceae</taxon>
        <taxon>Polarella</taxon>
    </lineage>
</organism>
<feature type="binding site" evidence="8">
    <location>
        <position position="680"/>
    </location>
    <ligand>
        <name>[4Fe-4S] cluster</name>
        <dbReference type="ChEBI" id="CHEBI:49883"/>
        <label>1</label>
    </ligand>
</feature>
<dbReference type="HAMAP" id="MF_03038">
    <property type="entry name" value="NUBP1"/>
    <property type="match status" value="1"/>
</dbReference>
<protein>
    <recommendedName>
        <fullName evidence="8">Cytosolic Fe-S cluster assembly factor NUBP1 homolog</fullName>
    </recommendedName>
</protein>
<keyword evidence="3 8" id="KW-0479">Metal-binding</keyword>
<dbReference type="GO" id="GO:0140663">
    <property type="term" value="F:ATP-dependent FeS chaperone activity"/>
    <property type="evidence" value="ECO:0007669"/>
    <property type="project" value="InterPro"/>
</dbReference>
<evidence type="ECO:0000256" key="5">
    <source>
        <dbReference type="ARBA" id="ARBA00022840"/>
    </source>
</evidence>
<dbReference type="HAMAP" id="MF_02040">
    <property type="entry name" value="Mrp_NBP35"/>
    <property type="match status" value="1"/>
</dbReference>
<gene>
    <name evidence="11" type="ORF">PGLA2088_LOCUS36785</name>
</gene>
<evidence type="ECO:0000313" key="11">
    <source>
        <dbReference type="EMBL" id="CAE8712010.1"/>
    </source>
</evidence>
<feature type="region of interest" description="Disordered" evidence="9">
    <location>
        <begin position="479"/>
        <end position="509"/>
    </location>
</feature>
<dbReference type="CDD" id="cd02037">
    <property type="entry name" value="Mrp_NBP35"/>
    <property type="match status" value="1"/>
</dbReference>
<evidence type="ECO:0000256" key="8">
    <source>
        <dbReference type="HAMAP-Rule" id="MF_03038"/>
    </source>
</evidence>
<dbReference type="Gene3D" id="3.40.50.300">
    <property type="entry name" value="P-loop containing nucleotide triphosphate hydrolases"/>
    <property type="match status" value="1"/>
</dbReference>
<evidence type="ECO:0000256" key="9">
    <source>
        <dbReference type="SAM" id="MobiDB-lite"/>
    </source>
</evidence>
<feature type="compositionally biased region" description="Polar residues" evidence="9">
    <location>
        <begin position="628"/>
        <end position="638"/>
    </location>
</feature>
<feature type="binding site" evidence="8">
    <location>
        <begin position="734"/>
        <end position="741"/>
    </location>
    <ligand>
        <name>ATP</name>
        <dbReference type="ChEBI" id="CHEBI:30616"/>
    </ligand>
</feature>
<evidence type="ECO:0000256" key="1">
    <source>
        <dbReference type="ARBA" id="ARBA00022485"/>
    </source>
</evidence>
<evidence type="ECO:0000256" key="7">
    <source>
        <dbReference type="ARBA" id="ARBA00023014"/>
    </source>
</evidence>
<dbReference type="Pfam" id="PF10609">
    <property type="entry name" value="ParA"/>
    <property type="match status" value="1"/>
</dbReference>
<evidence type="ECO:0000256" key="6">
    <source>
        <dbReference type="ARBA" id="ARBA00023004"/>
    </source>
</evidence>
<dbReference type="InterPro" id="IPR027417">
    <property type="entry name" value="P-loop_NTPase"/>
</dbReference>
<dbReference type="GO" id="GO:0005829">
    <property type="term" value="C:cytosol"/>
    <property type="evidence" value="ECO:0007669"/>
    <property type="project" value="TreeGrafter"/>
</dbReference>
<feature type="binding site" evidence="8">
    <location>
        <position position="697"/>
    </location>
    <ligand>
        <name>[4Fe-4S] cluster</name>
        <dbReference type="ChEBI" id="CHEBI:49883"/>
        <label>1</label>
    </ligand>
</feature>
<comment type="caution">
    <text evidence="11">The sequence shown here is derived from an EMBL/GenBank/DDBJ whole genome shotgun (WGS) entry which is preliminary data.</text>
</comment>
<feature type="binding site" evidence="8">
    <location>
        <position position="694"/>
    </location>
    <ligand>
        <name>[4Fe-4S] cluster</name>
        <dbReference type="ChEBI" id="CHEBI:49883"/>
        <label>1</label>
    </ligand>
</feature>
<keyword evidence="2 8" id="KW-0963">Cytoplasm</keyword>
<dbReference type="InterPro" id="IPR040911">
    <property type="entry name" value="Exostosin_GT47"/>
</dbReference>
<dbReference type="AlphaFoldDB" id="A0A813KWC2"/>
<comment type="function">
    <text evidence="8">Component of the cytosolic iron-sulfur (Fe/S) protein assembly (CIA) machinery. Required for maturation of extramitochondrial Fe-S proteins. The NUBP1-NUBP2 heterotetramer forms a Fe-S scaffold complex, mediating the de novo assembly of an Fe-S cluster and its transfer to target apoproteins.</text>
</comment>
<feature type="compositionally biased region" description="Polar residues" evidence="9">
    <location>
        <begin position="494"/>
        <end position="509"/>
    </location>
</feature>
<evidence type="ECO:0000259" key="10">
    <source>
        <dbReference type="Pfam" id="PF03016"/>
    </source>
</evidence>
<feature type="region of interest" description="Disordered" evidence="9">
    <location>
        <begin position="606"/>
        <end position="680"/>
    </location>
</feature>
<proteinExistence type="inferred from homology"/>
<dbReference type="Proteomes" id="UP000626109">
    <property type="component" value="Unassembled WGS sequence"/>
</dbReference>
<reference evidence="11" key="1">
    <citation type="submission" date="2021-02" db="EMBL/GenBank/DDBJ databases">
        <authorList>
            <person name="Dougan E. K."/>
            <person name="Rhodes N."/>
            <person name="Thang M."/>
            <person name="Chan C."/>
        </authorList>
    </citation>
    <scope>NUCLEOTIDE SEQUENCE</scope>
</reference>
<keyword evidence="6 8" id="KW-0408">Iron</keyword>
<dbReference type="InterPro" id="IPR019591">
    <property type="entry name" value="Mrp/NBP35_ATP-bd"/>
</dbReference>
<dbReference type="PROSITE" id="PS01215">
    <property type="entry name" value="MRP"/>
    <property type="match status" value="1"/>
</dbReference>
<comment type="similarity">
    <text evidence="8">Belongs to the Mrp/NBP35 ATP-binding proteins family. NUBP1/NBP35 subfamily.</text>
</comment>
<comment type="cofactor">
    <cofactor evidence="8">
        <name>[4Fe-4S] cluster</name>
        <dbReference type="ChEBI" id="CHEBI:49883"/>
    </cofactor>
    <text evidence="8">Binds 4 [4Fe-4S] clusters per heterotetramer. Contains two stable clusters in the N-termini of NUBP1 and two labile, bridging clusters between subunits of the NUBP1-NUBP2 heterotetramer.</text>
</comment>
<feature type="domain" description="Exostosin GT47" evidence="10">
    <location>
        <begin position="84"/>
        <end position="374"/>
    </location>
</feature>
<comment type="subunit">
    <text evidence="8">Heterotetramer of 2 NUBP1 and 2 NUBP2 chains.</text>
</comment>
<feature type="compositionally biased region" description="Basic and acidic residues" evidence="9">
    <location>
        <begin position="663"/>
        <end position="675"/>
    </location>
</feature>
<dbReference type="GO" id="GO:0051539">
    <property type="term" value="F:4 iron, 4 sulfur cluster binding"/>
    <property type="evidence" value="ECO:0007669"/>
    <property type="project" value="UniProtKB-UniRule"/>
</dbReference>
<dbReference type="InterPro" id="IPR033756">
    <property type="entry name" value="YlxH/NBP35"/>
</dbReference>
<dbReference type="InterPro" id="IPR028601">
    <property type="entry name" value="NUBP1/Nbp35"/>
</dbReference>
<dbReference type="GO" id="GO:0005524">
    <property type="term" value="F:ATP binding"/>
    <property type="evidence" value="ECO:0007669"/>
    <property type="project" value="UniProtKB-KW"/>
</dbReference>
<evidence type="ECO:0000256" key="2">
    <source>
        <dbReference type="ARBA" id="ARBA00022490"/>
    </source>
</evidence>
<feature type="binding site" evidence="8">
    <location>
        <position position="909"/>
    </location>
    <ligand>
        <name>[4Fe-4S] cluster</name>
        <dbReference type="ChEBI" id="CHEBI:49883"/>
        <label>2</label>
        <note>ligand shared with heterodimeric partner</note>
    </ligand>
</feature>
<name>A0A813KWC2_POLGL</name>
<dbReference type="EMBL" id="CAJNNW010032257">
    <property type="protein sequence ID" value="CAE8712010.1"/>
    <property type="molecule type" value="Genomic_DNA"/>
</dbReference>
<evidence type="ECO:0000313" key="12">
    <source>
        <dbReference type="Proteomes" id="UP000626109"/>
    </source>
</evidence>
<keyword evidence="1 8" id="KW-0004">4Fe-4S</keyword>
<dbReference type="SUPFAM" id="SSF52540">
    <property type="entry name" value="P-loop containing nucleoside triphosphate hydrolases"/>
    <property type="match status" value="1"/>
</dbReference>
<sequence length="990" mass="108748">MDREISHCPFGVISVLFFFVKYLIEGDSPKLSAARSYFSLLDAMSSGMHPHLLDRADWLVTDARISSLRRVVLGRLRPRNEPSRKPLVFVYDKETPEVRELSQGASFCAKGQWGMEVHIHEWLLASHHLTNDPDEADFFFVPAYSICMFEGGFFPMDVLDEKYTQMVRSLPYFKRNRGRDHIFTFGSGLSANVFRSWRREIPNSIQLSPETWLFNDAANVLDPPFDTWRDIAIPGYLHRHEVISLTQQARPLAKREHLAVFLGRIDPSRGSHPGAGGTDVRGAIRRLQEKGKVFVAQNLSMPEMHAVMGNSRFCFVPKGKSAWSLRFYESLFANCVPVVLSDFWELPFESFLDLPSFVIKWPMDKVGDRLMEYLEALSDEVLEEYMEASRRSRCWYVFPPLLHELEQDEASDELLRICPTLKEENAFQGLTRILGALAQDFWKRWGRGRPPGNHLTMSSPQTPPYGSWLMVSDLSHSSSRPDLRDISHRPRGDTISSSGTTCPHVSDARSVNGNDRSVVYSLTQVSFDKQLWSALEFPPPVDARVWMMSQAPFASPYLPPKVGAQLDGPDLRLRGPPATAVAMDTMAKGLWLLTLRSAAVAGLPPGQPFGSQASPGRIEASDPAVVNGSDSRSLHVNGSPTPTAPSPAAEQPQSVSVDEPAEAEQKVADEEKPADANEDCVGVSSEAAGKAAGCSGCPNQSACASGEAKKKDPAVTLIKDRLSNVKRKILVLSGKGGVGKSTISAQLSFGFAAREMDVGLLDVDICGPSVPRMLGLLGQDVHQSSEGWSPVYVDDHLAVMSIGFMLPNQDDAIIWRGPRKNGLIKQFLTDVNWGPLDVMLIDTPPGTSDEHLSIVTYLQDSSVDGAVIVTTPQEVSLMDVRKEINFCRKVKLPIIGVVENMSGYACTKCGHEERVFAPSTGGAREMCKLMEVPFLGSVPLDSRVAAAGDSGMSMTKMDPQGPVAKCIDSVITAILKETDKSGGAAAPSLQ</sequence>
<comment type="subcellular location">
    <subcellularLocation>
        <location evidence="8">Cytoplasm</location>
    </subcellularLocation>
</comment>